<dbReference type="Proteomes" id="UP001354989">
    <property type="component" value="Plasmid pPP8"/>
</dbReference>
<dbReference type="Gene3D" id="1.10.1040.10">
    <property type="entry name" value="N-(1-d-carboxylethyl)-l-norvaline Dehydrogenase, domain 2"/>
    <property type="match status" value="1"/>
</dbReference>
<evidence type="ECO:0000313" key="5">
    <source>
        <dbReference type="EMBL" id="BDD02352.1"/>
    </source>
</evidence>
<dbReference type="InterPro" id="IPR013131">
    <property type="entry name" value="Mannitol_DH_N"/>
</dbReference>
<organism evidence="5 6">
    <name type="scientific">Persicobacter psychrovividus</name>
    <dbReference type="NCBI Taxonomy" id="387638"/>
    <lineage>
        <taxon>Bacteria</taxon>
        <taxon>Pseudomonadati</taxon>
        <taxon>Bacteroidota</taxon>
        <taxon>Cytophagia</taxon>
        <taxon>Cytophagales</taxon>
        <taxon>Persicobacteraceae</taxon>
        <taxon>Persicobacter</taxon>
    </lineage>
</organism>
<evidence type="ECO:0000256" key="2">
    <source>
        <dbReference type="ARBA" id="ARBA00023027"/>
    </source>
</evidence>
<proteinExistence type="predicted"/>
<feature type="domain" description="Mannitol dehydrogenase N-terminal" evidence="3">
    <location>
        <begin position="16"/>
        <end position="251"/>
    </location>
</feature>
<dbReference type="SUPFAM" id="SSF48179">
    <property type="entry name" value="6-phosphogluconate dehydrogenase C-terminal domain-like"/>
    <property type="match status" value="1"/>
</dbReference>
<evidence type="ECO:0000259" key="4">
    <source>
        <dbReference type="Pfam" id="PF08125"/>
    </source>
</evidence>
<name>A0ABM7VMW5_9BACT</name>
<dbReference type="Pfam" id="PF08125">
    <property type="entry name" value="Mannitol_dh_C"/>
    <property type="match status" value="1"/>
</dbReference>
<dbReference type="PANTHER" id="PTHR30524:SF0">
    <property type="entry name" value="ALTRONATE OXIDOREDUCTASE-RELATED"/>
    <property type="match status" value="1"/>
</dbReference>
<dbReference type="RefSeq" id="WP_338399511.1">
    <property type="nucleotide sequence ID" value="NZ_AP025300.1"/>
</dbReference>
<dbReference type="InterPro" id="IPR013328">
    <property type="entry name" value="6PGD_dom2"/>
</dbReference>
<dbReference type="InterPro" id="IPR013118">
    <property type="entry name" value="Mannitol_DH_C"/>
</dbReference>
<dbReference type="InterPro" id="IPR008927">
    <property type="entry name" value="6-PGluconate_DH-like_C_sf"/>
</dbReference>
<dbReference type="Pfam" id="PF01232">
    <property type="entry name" value="Mannitol_dh"/>
    <property type="match status" value="1"/>
</dbReference>
<keyword evidence="1" id="KW-0560">Oxidoreductase</keyword>
<geneLocation type="plasmid" evidence="5 6">
    <name>pPP8</name>
</geneLocation>
<keyword evidence="6" id="KW-1185">Reference proteome</keyword>
<dbReference type="EMBL" id="AP025300">
    <property type="protein sequence ID" value="BDD02352.1"/>
    <property type="molecule type" value="Genomic_DNA"/>
</dbReference>
<dbReference type="Gene3D" id="3.40.50.720">
    <property type="entry name" value="NAD(P)-binding Rossmann-like Domain"/>
    <property type="match status" value="1"/>
</dbReference>
<dbReference type="InterPro" id="IPR000669">
    <property type="entry name" value="Mannitol_DH"/>
</dbReference>
<feature type="domain" description="Mannitol dehydrogenase C-terminal" evidence="4">
    <location>
        <begin position="273"/>
        <end position="459"/>
    </location>
</feature>
<dbReference type="NCBIfam" id="NF002969">
    <property type="entry name" value="PRK03643.1"/>
    <property type="match status" value="1"/>
</dbReference>
<keyword evidence="5" id="KW-0614">Plasmid</keyword>
<dbReference type="SUPFAM" id="SSF51735">
    <property type="entry name" value="NAD(P)-binding Rossmann-fold domains"/>
    <property type="match status" value="1"/>
</dbReference>
<evidence type="ECO:0000259" key="3">
    <source>
        <dbReference type="Pfam" id="PF01232"/>
    </source>
</evidence>
<dbReference type="PRINTS" id="PR00084">
    <property type="entry name" value="MTLDHDRGNASE"/>
</dbReference>
<evidence type="ECO:0000313" key="6">
    <source>
        <dbReference type="Proteomes" id="UP001354989"/>
    </source>
</evidence>
<gene>
    <name evidence="5" type="primary">uxaB</name>
    <name evidence="5" type="ORF">PEPS_46320</name>
</gene>
<protein>
    <submittedName>
        <fullName evidence="5">Altronate oxidoreductase</fullName>
    </submittedName>
</protein>
<evidence type="ECO:0000256" key="1">
    <source>
        <dbReference type="ARBA" id="ARBA00023002"/>
    </source>
</evidence>
<dbReference type="PANTHER" id="PTHR30524">
    <property type="entry name" value="MANNITOL-1-PHOSPHATE 5-DEHYDROGENASE"/>
    <property type="match status" value="1"/>
</dbReference>
<dbReference type="InterPro" id="IPR036291">
    <property type="entry name" value="NAD(P)-bd_dom_sf"/>
</dbReference>
<accession>A0ABM7VMW5</accession>
<keyword evidence="2" id="KW-0520">NAD</keyword>
<sequence length="475" mass="53617">MKALKRDIKQPNRPVKVVQFGEGNFLRAFVDWVIQRLNEETDFNGNVAVVQPLPEGMLSKLAEQDGLYHVMLQGISQGELKQESHLIDSLSEFYNPYQDFDAYEHIGTYPELQFVFSNTTEAGITVNENDKMSDQAAVSFPGKLTHLLYRRYQAFDGAKDKGLYIIPCELINHNGQALKEALLKYADLWALGEGYKRWLISANHFCNTLVDRIVPGFPKDNIDAVQKKIGYQDQMVVEGEIFHLWVIEADAEVQTAFPADKIGVNMIYTQDQQPYRNRKVHILNGAHTSMVPVGLLAGISTVQGAVEDQQVGKFIVDAVEQEIIPTLSLPKDELLEFAAEVMDRFRNPFVKHYLSSIALNAFPKYKTRVLPCVKTYFEQQGTLPYRLVLALSAYIHLYNSEIITLKDDAFVIDLLAKAWKADDMQRTAFTVLSCEQIWGEDLSVIDGLLDMVSYQLELIQTNGIAAAIKAPEAVN</sequence>
<reference evidence="5 6" key="1">
    <citation type="submission" date="2021-12" db="EMBL/GenBank/DDBJ databases">
        <title>Genome sequencing of bacteria with rrn-lacking chromosome and rrn-plasmid.</title>
        <authorList>
            <person name="Anda M."/>
            <person name="Iwasaki W."/>
        </authorList>
    </citation>
    <scope>NUCLEOTIDE SEQUENCE [LARGE SCALE GENOMIC DNA]</scope>
    <source>
        <strain evidence="5 6">NBRC 101262</strain>
        <plasmid evidence="5 6">pPP8</plasmid>
    </source>
</reference>